<evidence type="ECO:0000313" key="2">
    <source>
        <dbReference type="EMBL" id="MBP2412801.1"/>
    </source>
</evidence>
<dbReference type="EMBL" id="JAGIOI010000001">
    <property type="protein sequence ID" value="MBP2412801.1"/>
    <property type="molecule type" value="Genomic_DNA"/>
</dbReference>
<reference evidence="2 3" key="1">
    <citation type="submission" date="2021-03" db="EMBL/GenBank/DDBJ databases">
        <title>Sequencing the genomes of 1000 actinobacteria strains.</title>
        <authorList>
            <person name="Klenk H.-P."/>
        </authorList>
    </citation>
    <scope>NUCLEOTIDE SEQUENCE [LARGE SCALE GENOMIC DNA]</scope>
    <source>
        <strain evidence="2 3">DSM 16005</strain>
    </source>
</reference>
<evidence type="ECO:0000313" key="3">
    <source>
        <dbReference type="Proteomes" id="UP000711614"/>
    </source>
</evidence>
<accession>A0ABS4YVJ3</accession>
<sequence>MKSRFTKASVAAALAAGLILAPGLSPAQAATSDLGTAGTSISGTSVKPPLSLGNGPVNGGGGTATTYGLWFVPCDWMGFRLC</sequence>
<gene>
    <name evidence="2" type="ORF">JOF48_001600</name>
</gene>
<keyword evidence="1" id="KW-0732">Signal</keyword>
<organism evidence="2 3">
    <name type="scientific">Arthrobacter stackebrandtii</name>
    <dbReference type="NCBI Taxonomy" id="272161"/>
    <lineage>
        <taxon>Bacteria</taxon>
        <taxon>Bacillati</taxon>
        <taxon>Actinomycetota</taxon>
        <taxon>Actinomycetes</taxon>
        <taxon>Micrococcales</taxon>
        <taxon>Micrococcaceae</taxon>
        <taxon>Arthrobacter</taxon>
    </lineage>
</organism>
<comment type="caution">
    <text evidence="2">The sequence shown here is derived from an EMBL/GenBank/DDBJ whole genome shotgun (WGS) entry which is preliminary data.</text>
</comment>
<feature type="chain" id="PRO_5046503520" evidence="1">
    <location>
        <begin position="30"/>
        <end position="82"/>
    </location>
</feature>
<keyword evidence="3" id="KW-1185">Reference proteome</keyword>
<evidence type="ECO:0000256" key="1">
    <source>
        <dbReference type="SAM" id="SignalP"/>
    </source>
</evidence>
<dbReference type="Proteomes" id="UP000711614">
    <property type="component" value="Unassembled WGS sequence"/>
</dbReference>
<dbReference type="RefSeq" id="WP_209679314.1">
    <property type="nucleotide sequence ID" value="NZ_JAGIOI010000001.1"/>
</dbReference>
<protein>
    <submittedName>
        <fullName evidence="2">Membrane protein</fullName>
    </submittedName>
</protein>
<proteinExistence type="predicted"/>
<feature type="signal peptide" evidence="1">
    <location>
        <begin position="1"/>
        <end position="29"/>
    </location>
</feature>
<name>A0ABS4YVJ3_9MICC</name>